<keyword evidence="4" id="KW-1185">Reference proteome</keyword>
<dbReference type="EMBL" id="SLWX01000001">
    <property type="protein sequence ID" value="TCO78396.1"/>
    <property type="molecule type" value="Genomic_DNA"/>
</dbReference>
<dbReference type="OrthoDB" id="9788155at2"/>
<keyword evidence="1" id="KW-0472">Membrane</keyword>
<organism evidence="3 4">
    <name type="scientific">Chromatocurvus halotolerans</name>
    <dbReference type="NCBI Taxonomy" id="1132028"/>
    <lineage>
        <taxon>Bacteria</taxon>
        <taxon>Pseudomonadati</taxon>
        <taxon>Pseudomonadota</taxon>
        <taxon>Gammaproteobacteria</taxon>
        <taxon>Cellvibrionales</taxon>
        <taxon>Halieaceae</taxon>
        <taxon>Chromatocurvus</taxon>
    </lineage>
</organism>
<name>A0A4R2L3L3_9GAMM</name>
<sequence length="275" mass="31325">MTVANPFQRIPERFRTAAYVLTGLLAAILLWLWLGAERDRFGDLPDFAAMEEDVPAMKTAFYAYLTPMVIHHNDAIREQRERLDEVQQKIAQGGPLSGADRRWLDTLAGQYELEPDEDATPQTLVNRLLRRVDTVPLELALVQAAKESGWGRSRFAVEANNLFGQWCYVEGCGMVPSNRPAGATHEVEVFSSVSEAMRRYMNNLNTHESYSDFRRLRQQRRESGKPLTGMALVNGLTLYSERREAYVEDIRAMMQQYRRMQAQASAQAETEETAS</sequence>
<keyword evidence="1" id="KW-1133">Transmembrane helix</keyword>
<comment type="caution">
    <text evidence="3">The sequence shown here is derived from an EMBL/GenBank/DDBJ whole genome shotgun (WGS) entry which is preliminary data.</text>
</comment>
<dbReference type="PANTHER" id="PTHR40572:SF1">
    <property type="entry name" value="PROTEIN BAX"/>
    <property type="match status" value="1"/>
</dbReference>
<dbReference type="Gene3D" id="1.10.530.10">
    <property type="match status" value="1"/>
</dbReference>
<reference evidence="3 4" key="1">
    <citation type="submission" date="2019-03" db="EMBL/GenBank/DDBJ databases">
        <title>Genomic Encyclopedia of Type Strains, Phase IV (KMG-IV): sequencing the most valuable type-strain genomes for metagenomic binning, comparative biology and taxonomic classification.</title>
        <authorList>
            <person name="Goeker M."/>
        </authorList>
    </citation>
    <scope>NUCLEOTIDE SEQUENCE [LARGE SCALE GENOMIC DNA]</scope>
    <source>
        <strain evidence="3 4">DSM 23344</strain>
    </source>
</reference>
<dbReference type="InterPro" id="IPR002901">
    <property type="entry name" value="MGlyc_endo_b_GlcNAc-like_dom"/>
</dbReference>
<gene>
    <name evidence="3" type="ORF">EV688_101213</name>
</gene>
<protein>
    <submittedName>
        <fullName evidence="3">Bax protein</fullName>
    </submittedName>
</protein>
<accession>A0A4R2L3L3</accession>
<feature type="domain" description="Mannosyl-glycoprotein endo-beta-N-acetylglucosamidase-like" evidence="2">
    <location>
        <begin position="127"/>
        <end position="258"/>
    </location>
</feature>
<evidence type="ECO:0000259" key="2">
    <source>
        <dbReference type="Pfam" id="PF01832"/>
    </source>
</evidence>
<keyword evidence="1" id="KW-0812">Transmembrane</keyword>
<dbReference type="PANTHER" id="PTHR40572">
    <property type="entry name" value="PROTEIN BAX"/>
    <property type="match status" value="1"/>
</dbReference>
<dbReference type="GO" id="GO:0004040">
    <property type="term" value="F:amidase activity"/>
    <property type="evidence" value="ECO:0007669"/>
    <property type="project" value="InterPro"/>
</dbReference>
<dbReference type="Proteomes" id="UP000294980">
    <property type="component" value="Unassembled WGS sequence"/>
</dbReference>
<evidence type="ECO:0000313" key="3">
    <source>
        <dbReference type="EMBL" id="TCO78396.1"/>
    </source>
</evidence>
<dbReference type="Pfam" id="PF01832">
    <property type="entry name" value="Glucosaminidase"/>
    <property type="match status" value="1"/>
</dbReference>
<evidence type="ECO:0000256" key="1">
    <source>
        <dbReference type="SAM" id="Phobius"/>
    </source>
</evidence>
<proteinExistence type="predicted"/>
<dbReference type="InterPro" id="IPR053195">
    <property type="entry name" value="Bax-like"/>
</dbReference>
<evidence type="ECO:0000313" key="4">
    <source>
        <dbReference type="Proteomes" id="UP000294980"/>
    </source>
</evidence>
<dbReference type="RefSeq" id="WP_117316491.1">
    <property type="nucleotide sequence ID" value="NZ_QQSW01000006.1"/>
</dbReference>
<dbReference type="AlphaFoldDB" id="A0A4R2L3L3"/>
<feature type="transmembrane region" description="Helical" evidence="1">
    <location>
        <begin position="16"/>
        <end position="34"/>
    </location>
</feature>